<dbReference type="SUPFAM" id="SSF52540">
    <property type="entry name" value="P-loop containing nucleoside triphosphate hydrolases"/>
    <property type="match status" value="1"/>
</dbReference>
<dbReference type="RefSeq" id="WP_283175405.1">
    <property type="nucleotide sequence ID" value="NZ_JAPNOA010000059.1"/>
</dbReference>
<evidence type="ECO:0000313" key="3">
    <source>
        <dbReference type="Proteomes" id="UP001150830"/>
    </source>
</evidence>
<accession>A0A9X3EHA7</accession>
<dbReference type="AlphaFoldDB" id="A0A9X3EHA7"/>
<dbReference type="Proteomes" id="UP001150830">
    <property type="component" value="Unassembled WGS sequence"/>
</dbReference>
<dbReference type="CDD" id="cd00882">
    <property type="entry name" value="Ras_like_GTPase"/>
    <property type="match status" value="1"/>
</dbReference>
<feature type="coiled-coil region" evidence="1">
    <location>
        <begin position="38"/>
        <end position="128"/>
    </location>
</feature>
<gene>
    <name evidence="2" type="ORF">OUO13_18640</name>
</gene>
<organism evidence="2 3">
    <name type="scientific">Parathalassolituus penaei</name>
    <dbReference type="NCBI Taxonomy" id="2997323"/>
    <lineage>
        <taxon>Bacteria</taxon>
        <taxon>Pseudomonadati</taxon>
        <taxon>Pseudomonadota</taxon>
        <taxon>Gammaproteobacteria</taxon>
        <taxon>Oceanospirillales</taxon>
        <taxon>Oceanospirillaceae</taxon>
        <taxon>Parathalassolituus</taxon>
    </lineage>
</organism>
<dbReference type="Gene3D" id="3.40.50.300">
    <property type="entry name" value="P-loop containing nucleotide triphosphate hydrolases"/>
    <property type="match status" value="1"/>
</dbReference>
<name>A0A9X3EHA7_9GAMM</name>
<comment type="caution">
    <text evidence="2">The sequence shown here is derived from an EMBL/GenBank/DDBJ whole genome shotgun (WGS) entry which is preliminary data.</text>
</comment>
<evidence type="ECO:0000256" key="1">
    <source>
        <dbReference type="SAM" id="Coils"/>
    </source>
</evidence>
<evidence type="ECO:0000313" key="2">
    <source>
        <dbReference type="EMBL" id="MCY0967200.1"/>
    </source>
</evidence>
<reference evidence="2" key="1">
    <citation type="submission" date="2022-11" db="EMBL/GenBank/DDBJ databases">
        <title>Parathalassolutuus dongxingensis gen. nov., sp. nov., a novel member of family Oceanospirillaceae isolated from a coastal shrimp pond in Guangxi, China.</title>
        <authorList>
            <person name="Chen H."/>
        </authorList>
    </citation>
    <scope>NUCLEOTIDE SEQUENCE</scope>
    <source>
        <strain evidence="2">G-43</strain>
    </source>
</reference>
<keyword evidence="3" id="KW-1185">Reference proteome</keyword>
<evidence type="ECO:0008006" key="4">
    <source>
        <dbReference type="Google" id="ProtNLM"/>
    </source>
</evidence>
<protein>
    <recommendedName>
        <fullName evidence="4">Dynamin family protein</fullName>
    </recommendedName>
</protein>
<sequence length="612" mass="69107">MSVTDTSFIERVGGPLEQLGRLFCFTRRELAQTILDEAAELELHLINRNKELQNSQAELQQTRSRVQQLEAQIRRLEHEQGNNREQLSSMSSQYKKLQQHFKHAVKVIEQQRQEARSLSDSHEELSNEFAESENHWALIRSILTTGPSTDPILADFHRQLEIDFMAFVNSDNSYERKTEALRILRGVERELQLLSATPALANKTLMSVYGPAGSGKSSLINCFLGEKDAHLPIDVDPTISLAHYVYCAPENRVIGYTANGGTLEIEPARLQALPLHTNDSKGFDLGAIMPFTTVATRMDKERFGNICLVKHPGFRPADNRPGNGNASDMALAAGYLNQANAMLWVMDLTREDALCASNINLLGELDRPDRPLYVLLSKAEHFTSGQLVNALDKIVELMDNADITYNGIGAFNTREKRCLLWRRQTLDDFLRSQNKTLPRHDRLLNDVLGVFDNYRTALGRMIRRNEFVQNQLHDSESALVAQADEQALLEFRERIYPIRNLFDNTELVERERKARQLCTNLLSTIQCLFVTITHLPPSSVQIPVVTNLDYLLLDDESAPLASYDASTGWEDALAAELDNPVETPYDANTYSAVLEFLRNGVIQHENESTTPA</sequence>
<dbReference type="InterPro" id="IPR027417">
    <property type="entry name" value="P-loop_NTPase"/>
</dbReference>
<dbReference type="EMBL" id="JAPNOA010000059">
    <property type="protein sequence ID" value="MCY0967200.1"/>
    <property type="molecule type" value="Genomic_DNA"/>
</dbReference>
<proteinExistence type="predicted"/>
<keyword evidence="1" id="KW-0175">Coiled coil</keyword>